<dbReference type="PIRSF" id="PIRSF037913">
    <property type="entry name" value="His_deacetylse_1"/>
    <property type="match status" value="1"/>
</dbReference>
<feature type="binding site" evidence="9">
    <location>
        <position position="167"/>
    </location>
    <ligand>
        <name>a divalent metal cation</name>
        <dbReference type="ChEBI" id="CHEBI:60240"/>
    </ligand>
</feature>
<feature type="binding site" evidence="8">
    <location>
        <position position="140"/>
    </location>
    <ligand>
        <name>substrate</name>
    </ligand>
</feature>
<proteinExistence type="inferred from homology"/>
<evidence type="ECO:0000256" key="5">
    <source>
        <dbReference type="ARBA" id="ARBA00048287"/>
    </source>
</evidence>
<keyword evidence="13" id="KW-1185">Reference proteome</keyword>
<dbReference type="GO" id="GO:0000118">
    <property type="term" value="C:histone deacetylase complex"/>
    <property type="evidence" value="ECO:0007669"/>
    <property type="project" value="UniProtKB-ARBA"/>
</dbReference>
<dbReference type="PRINTS" id="PR01271">
    <property type="entry name" value="HISDACETLASE"/>
</dbReference>
<dbReference type="InterPro" id="IPR023801">
    <property type="entry name" value="His_deacetylse_dom"/>
</dbReference>
<organism evidence="12">
    <name type="scientific">Oppiella nova</name>
    <dbReference type="NCBI Taxonomy" id="334625"/>
    <lineage>
        <taxon>Eukaryota</taxon>
        <taxon>Metazoa</taxon>
        <taxon>Ecdysozoa</taxon>
        <taxon>Arthropoda</taxon>
        <taxon>Chelicerata</taxon>
        <taxon>Arachnida</taxon>
        <taxon>Acari</taxon>
        <taxon>Acariformes</taxon>
        <taxon>Sarcoptiformes</taxon>
        <taxon>Oribatida</taxon>
        <taxon>Brachypylina</taxon>
        <taxon>Oppioidea</taxon>
        <taxon>Oppiidae</taxon>
        <taxon>Oppiella</taxon>
    </lineage>
</organism>
<dbReference type="EMBL" id="OC921337">
    <property type="protein sequence ID" value="CAD7653308.1"/>
    <property type="molecule type" value="Genomic_DNA"/>
</dbReference>
<dbReference type="PANTHER" id="PTHR10625:SF10">
    <property type="entry name" value="HISTONE DEACETYLASE HDAC1"/>
    <property type="match status" value="1"/>
</dbReference>
<feature type="binding site" evidence="9">
    <location>
        <position position="169"/>
    </location>
    <ligand>
        <name>a divalent metal cation</name>
        <dbReference type="ChEBI" id="CHEBI:60240"/>
    </ligand>
</feature>
<evidence type="ECO:0000313" key="12">
    <source>
        <dbReference type="EMBL" id="CAD7653308.1"/>
    </source>
</evidence>
<feature type="domain" description="Histone deacetylase" evidence="11">
    <location>
        <begin position="19"/>
        <end position="85"/>
    </location>
</feature>
<keyword evidence="6" id="KW-0805">Transcription regulation</keyword>
<evidence type="ECO:0000259" key="11">
    <source>
        <dbReference type="Pfam" id="PF00850"/>
    </source>
</evidence>
<sequence>MTSRNGYKRTVCYYYDWLTRPHKATEDEMNRFHSPEYVRTLRRLEPDNVHNFGPEINSFLAGEDCPIFNGMYEFCQISAGGSISVLAGEDCPIFNGMYEFCQISAGGSISGAIKLNKRATDIAINWAGGLHHAKKSEASGFCYVNDIVLAILELLKYQQRVLYIDIDVHHGDGVEEAFYVTDRVMTVSFHKFGKNFFPETGDLKDIGAERGKYYSINVPLNDGIDDESYVNVFQPVVSKVIETYRPNVIVLQCGADSLTGDRLGVFNLTLKGHGKCVEFVKGFDIPLLILGGGGYTKKNVSRCWTHETAICLNVDLPNDLPQNEYFDYYGPDFKLHISPSNAFNQNPQQNLDKIKSTIFENLRTITHAPSVQMKDIPDFRLIREETKDEDMEDPDVRISQQRSDAHIQPDNEMSDSEDEGDDRRDETNHMPTQPKKLRVGEPVDTAQPQPQLVLTTNGINILSNTESTNT</sequence>
<dbReference type="InterPro" id="IPR037138">
    <property type="entry name" value="His_deacetylse_dom_sf"/>
</dbReference>
<dbReference type="AlphaFoldDB" id="A0A7R9M4F9"/>
<keyword evidence="6" id="KW-0539">Nucleus</keyword>
<evidence type="ECO:0000256" key="3">
    <source>
        <dbReference type="ARBA" id="ARBA00022801"/>
    </source>
</evidence>
<dbReference type="Proteomes" id="UP000728032">
    <property type="component" value="Unassembled WGS sequence"/>
</dbReference>
<dbReference type="GO" id="GO:0031507">
    <property type="term" value="P:heterochromatin formation"/>
    <property type="evidence" value="ECO:0007669"/>
    <property type="project" value="TreeGrafter"/>
</dbReference>
<evidence type="ECO:0000256" key="6">
    <source>
        <dbReference type="PIRNR" id="PIRNR037913"/>
    </source>
</evidence>
<feature type="binding site" evidence="9">
    <location>
        <position position="256"/>
    </location>
    <ligand>
        <name>a divalent metal cation</name>
        <dbReference type="ChEBI" id="CHEBI:60240"/>
    </ligand>
</feature>
<keyword evidence="4 6" id="KW-0156">Chromatin regulator</keyword>
<evidence type="ECO:0000256" key="4">
    <source>
        <dbReference type="ARBA" id="ARBA00022853"/>
    </source>
</evidence>
<dbReference type="PANTHER" id="PTHR10625">
    <property type="entry name" value="HISTONE DEACETYLASE HDAC1-RELATED"/>
    <property type="match status" value="1"/>
</dbReference>
<dbReference type="GO" id="GO:0046872">
    <property type="term" value="F:metal ion binding"/>
    <property type="evidence" value="ECO:0007669"/>
    <property type="project" value="UniProtKB-KW"/>
</dbReference>
<dbReference type="Pfam" id="PF00850">
    <property type="entry name" value="Hist_deacetyl"/>
    <property type="match status" value="2"/>
</dbReference>
<evidence type="ECO:0000256" key="8">
    <source>
        <dbReference type="PIRSR" id="PIRSR037913-2"/>
    </source>
</evidence>
<dbReference type="OrthoDB" id="1918432at2759"/>
<keyword evidence="2" id="KW-0678">Repressor</keyword>
<feature type="binding site" evidence="8">
    <location>
        <position position="90"/>
    </location>
    <ligand>
        <name>substrate</name>
    </ligand>
</feature>
<comment type="subcellular location">
    <subcellularLocation>
        <location evidence="6">Nucleus</location>
    </subcellularLocation>
</comment>
<evidence type="ECO:0000256" key="7">
    <source>
        <dbReference type="PIRSR" id="PIRSR037913-1"/>
    </source>
</evidence>
<dbReference type="SUPFAM" id="SSF52768">
    <property type="entry name" value="Arginase/deacetylase"/>
    <property type="match status" value="2"/>
</dbReference>
<feature type="active site" description="Proton acceptor" evidence="7">
    <location>
        <position position="132"/>
    </location>
</feature>
<evidence type="ECO:0000256" key="1">
    <source>
        <dbReference type="ARBA" id="ARBA00012111"/>
    </source>
</evidence>
<dbReference type="InterPro" id="IPR000286">
    <property type="entry name" value="HDACs"/>
</dbReference>
<feature type="region of interest" description="Disordered" evidence="10">
    <location>
        <begin position="385"/>
        <end position="470"/>
    </location>
</feature>
<keyword evidence="9" id="KW-0479">Metal-binding</keyword>
<dbReference type="InterPro" id="IPR023696">
    <property type="entry name" value="Ureohydrolase_dom_sf"/>
</dbReference>
<gene>
    <name evidence="12" type="ORF">ONB1V03_LOCUS9965</name>
</gene>
<protein>
    <recommendedName>
        <fullName evidence="1 6">Histone deacetylase</fullName>
        <ecNumber evidence="1 6">3.5.1.98</ecNumber>
    </recommendedName>
</protein>
<reference evidence="12" key="1">
    <citation type="submission" date="2020-11" db="EMBL/GenBank/DDBJ databases">
        <authorList>
            <person name="Tran Van P."/>
        </authorList>
    </citation>
    <scope>NUCLEOTIDE SEQUENCE</scope>
</reference>
<evidence type="ECO:0000313" key="13">
    <source>
        <dbReference type="Proteomes" id="UP000728032"/>
    </source>
</evidence>
<feature type="binding site" evidence="8">
    <location>
        <position position="295"/>
    </location>
    <ligand>
        <name>substrate</name>
    </ligand>
</feature>
<keyword evidence="3 6" id="KW-0378">Hydrolase</keyword>
<feature type="domain" description="Histone deacetylase" evidence="11">
    <location>
        <begin position="89"/>
        <end position="310"/>
    </location>
</feature>
<dbReference type="InterPro" id="IPR003084">
    <property type="entry name" value="HDAC_I/II"/>
</dbReference>
<evidence type="ECO:0000256" key="9">
    <source>
        <dbReference type="PIRSR" id="PIRSR037913-3"/>
    </source>
</evidence>
<accession>A0A7R9M4F9</accession>
<feature type="compositionally biased region" description="Polar residues" evidence="10">
    <location>
        <begin position="446"/>
        <end position="470"/>
    </location>
</feature>
<dbReference type="GO" id="GO:0141221">
    <property type="term" value="F:histone deacetylase activity, hydrolytic mechanism"/>
    <property type="evidence" value="ECO:0007669"/>
    <property type="project" value="UniProtKB-EC"/>
</dbReference>
<name>A0A7R9M4F9_9ACAR</name>
<keyword evidence="6" id="KW-0804">Transcription</keyword>
<comment type="similarity">
    <text evidence="6">Belongs to the histone deacetylase family. HD Type 1 subfamily.</text>
</comment>
<dbReference type="EC" id="3.5.1.98" evidence="1 6"/>
<dbReference type="PRINTS" id="PR01270">
    <property type="entry name" value="HDASUPER"/>
</dbReference>
<evidence type="ECO:0000256" key="2">
    <source>
        <dbReference type="ARBA" id="ARBA00022491"/>
    </source>
</evidence>
<comment type="catalytic activity">
    <reaction evidence="5 6">
        <text>N(6)-acetyl-L-lysyl-[histone] + H2O = L-lysyl-[histone] + acetate</text>
        <dbReference type="Rhea" id="RHEA:58196"/>
        <dbReference type="Rhea" id="RHEA-COMP:9845"/>
        <dbReference type="Rhea" id="RHEA-COMP:11338"/>
        <dbReference type="ChEBI" id="CHEBI:15377"/>
        <dbReference type="ChEBI" id="CHEBI:29969"/>
        <dbReference type="ChEBI" id="CHEBI:30089"/>
        <dbReference type="ChEBI" id="CHEBI:61930"/>
        <dbReference type="EC" id="3.5.1.98"/>
    </reaction>
</comment>
<dbReference type="EMBL" id="CAJPVJ010006512">
    <property type="protein sequence ID" value="CAG2170495.1"/>
    <property type="molecule type" value="Genomic_DNA"/>
</dbReference>
<dbReference type="Gene3D" id="3.40.800.20">
    <property type="entry name" value="Histone deacetylase domain"/>
    <property type="match status" value="2"/>
</dbReference>
<evidence type="ECO:0000256" key="10">
    <source>
        <dbReference type="SAM" id="MobiDB-lite"/>
    </source>
</evidence>